<protein>
    <submittedName>
        <fullName evidence="2">Uncharacterized protein</fullName>
    </submittedName>
</protein>
<dbReference type="Proteomes" id="UP001187343">
    <property type="component" value="Unassembled WGS sequence"/>
</dbReference>
<organism evidence="2 3">
    <name type="scientific">Cirrhinus molitorella</name>
    <name type="common">mud carp</name>
    <dbReference type="NCBI Taxonomy" id="172907"/>
    <lineage>
        <taxon>Eukaryota</taxon>
        <taxon>Metazoa</taxon>
        <taxon>Chordata</taxon>
        <taxon>Craniata</taxon>
        <taxon>Vertebrata</taxon>
        <taxon>Euteleostomi</taxon>
        <taxon>Actinopterygii</taxon>
        <taxon>Neopterygii</taxon>
        <taxon>Teleostei</taxon>
        <taxon>Ostariophysi</taxon>
        <taxon>Cypriniformes</taxon>
        <taxon>Cyprinidae</taxon>
        <taxon>Labeoninae</taxon>
        <taxon>Labeonini</taxon>
        <taxon>Cirrhinus</taxon>
    </lineage>
</organism>
<reference evidence="2" key="1">
    <citation type="submission" date="2023-08" db="EMBL/GenBank/DDBJ databases">
        <title>Chromosome-level Genome Assembly of mud carp (Cirrhinus molitorella).</title>
        <authorList>
            <person name="Liu H."/>
        </authorList>
    </citation>
    <scope>NUCLEOTIDE SEQUENCE</scope>
    <source>
        <strain evidence="2">Prfri</strain>
        <tissue evidence="2">Muscle</tissue>
    </source>
</reference>
<dbReference type="AlphaFoldDB" id="A0AA88P1U1"/>
<proteinExistence type="predicted"/>
<name>A0AA88P1U1_9TELE</name>
<feature type="region of interest" description="Disordered" evidence="1">
    <location>
        <begin position="55"/>
        <end position="80"/>
    </location>
</feature>
<keyword evidence="3" id="KW-1185">Reference proteome</keyword>
<sequence>MCVCSPFAGAAVQCWSDGPGNGCDYELQTATGPSCLTPGAPLTLIAQRLLLRKSFSPGEKRHFRPGGKPKPPQTDRSSPCLKLHLKGPWQHFHLASLPS</sequence>
<comment type="caution">
    <text evidence="2">The sequence shown here is derived from an EMBL/GenBank/DDBJ whole genome shotgun (WGS) entry which is preliminary data.</text>
</comment>
<accession>A0AA88P1U1</accession>
<evidence type="ECO:0000313" key="3">
    <source>
        <dbReference type="Proteomes" id="UP001187343"/>
    </source>
</evidence>
<dbReference type="EMBL" id="JAUYZG010000024">
    <property type="protein sequence ID" value="KAK2869955.1"/>
    <property type="molecule type" value="Genomic_DNA"/>
</dbReference>
<evidence type="ECO:0000313" key="2">
    <source>
        <dbReference type="EMBL" id="KAK2869955.1"/>
    </source>
</evidence>
<gene>
    <name evidence="2" type="ORF">Q8A67_024347</name>
</gene>
<evidence type="ECO:0000256" key="1">
    <source>
        <dbReference type="SAM" id="MobiDB-lite"/>
    </source>
</evidence>